<dbReference type="Proteomes" id="UP000756710">
    <property type="component" value="Unassembled WGS sequence"/>
</dbReference>
<dbReference type="InterPro" id="IPR050237">
    <property type="entry name" value="ATP-dep_AMP-bd_enzyme"/>
</dbReference>
<protein>
    <submittedName>
        <fullName evidence="2">AMP-dependent synthetase and ligase</fullName>
    </submittedName>
    <submittedName>
        <fullName evidence="3">Acyl-CoA synthetase (AMP-forming)/AMP-acid ligase II</fullName>
    </submittedName>
</protein>
<evidence type="ECO:0000259" key="1">
    <source>
        <dbReference type="Pfam" id="PF00501"/>
    </source>
</evidence>
<dbReference type="Gene3D" id="3.30.300.30">
    <property type="match status" value="1"/>
</dbReference>
<gene>
    <name evidence="3" type="ORF">J2Z30_007322</name>
    <name evidence="2" type="ORF">SIRAN1023</name>
</gene>
<dbReference type="HOGENOM" id="CLU_000022_59_0_11"/>
<reference evidence="2" key="1">
    <citation type="submission" date="2014-05" db="EMBL/GenBank/DDBJ databases">
        <authorList>
            <person name="Horn Fabian"/>
        </authorList>
    </citation>
    <scope>NUCLEOTIDE SEQUENCE</scope>
</reference>
<dbReference type="PANTHER" id="PTHR43767:SF10">
    <property type="entry name" value="SURFACTIN SYNTHASE SUBUNIT 1"/>
    <property type="match status" value="1"/>
</dbReference>
<dbReference type="AlphaFoldDB" id="A0A060ZLT1"/>
<dbReference type="InterPro" id="IPR045851">
    <property type="entry name" value="AMP-bd_C_sf"/>
</dbReference>
<dbReference type="GO" id="GO:0016874">
    <property type="term" value="F:ligase activity"/>
    <property type="evidence" value="ECO:0007669"/>
    <property type="project" value="UniProtKB-KW"/>
</dbReference>
<dbReference type="RefSeq" id="WP_044567489.1">
    <property type="nucleotide sequence ID" value="NZ_BAABDR010000053.1"/>
</dbReference>
<dbReference type="CDD" id="cd04433">
    <property type="entry name" value="AFD_class_I"/>
    <property type="match status" value="1"/>
</dbReference>
<evidence type="ECO:0000313" key="2">
    <source>
        <dbReference type="EMBL" id="CDR03003.1"/>
    </source>
</evidence>
<dbReference type="PROSITE" id="PS00455">
    <property type="entry name" value="AMP_BINDING"/>
    <property type="match status" value="1"/>
</dbReference>
<evidence type="ECO:0000313" key="3">
    <source>
        <dbReference type="EMBL" id="MBP2066273.1"/>
    </source>
</evidence>
<keyword evidence="2" id="KW-0436">Ligase</keyword>
<accession>A0A060ZLT1</accession>
<dbReference type="SUPFAM" id="SSF56801">
    <property type="entry name" value="Acetyl-CoA synthetase-like"/>
    <property type="match status" value="1"/>
</dbReference>
<dbReference type="InterPro" id="IPR020845">
    <property type="entry name" value="AMP-binding_CS"/>
</dbReference>
<reference evidence="3 4" key="2">
    <citation type="submission" date="2021-03" db="EMBL/GenBank/DDBJ databases">
        <title>Genomic Encyclopedia of Type Strains, Phase IV (KMG-IV): sequencing the most valuable type-strain genomes for metagenomic binning, comparative biology and taxonomic classification.</title>
        <authorList>
            <person name="Goeker M."/>
        </authorList>
    </citation>
    <scope>NUCLEOTIDE SEQUENCE [LARGE SCALE GENOMIC DNA]</scope>
    <source>
        <strain evidence="3 4">DSM 41954</strain>
    </source>
</reference>
<feature type="domain" description="AMP-dependent synthetase/ligase" evidence="1">
    <location>
        <begin position="14"/>
        <end position="337"/>
    </location>
</feature>
<sequence length="478" mass="52073">MTAKVFATEAVHSLPEFEQRALAIAEALRERGVSDGTRVMLKAGNSTGYVGALLALMHTGASIVMVDHQERAEATQRICDRAGVKICVVDDDTPMPESGPARVTIYELLVASMEQTPAERRLSLDTWCELPDGLIMWSSGSTGEPKGVVKTGAKFLKNLERNAQQVGHRPDDVLLPLLPFSHQYGLSMVLIAWLVKCSLVIAPYRRLDRAMTMAGTCGATVVDATPASYRSMLNMIGRKPALADELSGVRMFCSGAAPLDPGLVDDYVKRFGLPLLDSYGSTEAGNVAFATEDNVVACGRAVEGLKLRIVDDEGAVLTSGEVGEIQVHSPDLMEGYLAEDGTVAPVDPARTDWYPTGDFGYLDGGDNLFVLGRKAAVHRNGHTLYPEIIEHKLAAGGCLVKVVPVPDEQRGCQLLFFVEDEQQREPRHWREPITALLPDFEHPNRIHVLERFPLNRNGKPDKRQLEQLALDLAPGAKA</sequence>
<evidence type="ECO:0000313" key="4">
    <source>
        <dbReference type="Proteomes" id="UP000756710"/>
    </source>
</evidence>
<name>A0A060ZLT1_9ACTN</name>
<dbReference type="InterPro" id="IPR042099">
    <property type="entry name" value="ANL_N_sf"/>
</dbReference>
<dbReference type="Pfam" id="PF00501">
    <property type="entry name" value="AMP-binding"/>
    <property type="match status" value="1"/>
</dbReference>
<keyword evidence="4" id="KW-1185">Reference proteome</keyword>
<organism evidence="2">
    <name type="scientific">Streptomyces iranensis</name>
    <dbReference type="NCBI Taxonomy" id="576784"/>
    <lineage>
        <taxon>Bacteria</taxon>
        <taxon>Bacillati</taxon>
        <taxon>Actinomycetota</taxon>
        <taxon>Actinomycetes</taxon>
        <taxon>Kitasatosporales</taxon>
        <taxon>Streptomycetaceae</taxon>
        <taxon>Streptomyces</taxon>
        <taxon>Streptomyces violaceusniger group</taxon>
    </lineage>
</organism>
<dbReference type="EMBL" id="LK022848">
    <property type="protein sequence ID" value="CDR03003.1"/>
    <property type="molecule type" value="Genomic_DNA"/>
</dbReference>
<dbReference type="InterPro" id="IPR000873">
    <property type="entry name" value="AMP-dep_synth/lig_dom"/>
</dbReference>
<dbReference type="EMBL" id="JAGGLR010000024">
    <property type="protein sequence ID" value="MBP2066273.1"/>
    <property type="molecule type" value="Genomic_DNA"/>
</dbReference>
<dbReference type="Gene3D" id="3.40.50.12780">
    <property type="entry name" value="N-terminal domain of ligase-like"/>
    <property type="match status" value="1"/>
</dbReference>
<proteinExistence type="predicted"/>
<dbReference type="PANTHER" id="PTHR43767">
    <property type="entry name" value="LONG-CHAIN-FATTY-ACID--COA LIGASE"/>
    <property type="match status" value="1"/>
</dbReference>